<dbReference type="PROSITE" id="PS00041">
    <property type="entry name" value="HTH_ARAC_FAMILY_1"/>
    <property type="match status" value="1"/>
</dbReference>
<dbReference type="InterPro" id="IPR018060">
    <property type="entry name" value="HTH_AraC"/>
</dbReference>
<gene>
    <name evidence="6" type="ORF">ACFFJ8_24410</name>
</gene>
<dbReference type="InterPro" id="IPR020449">
    <property type="entry name" value="Tscrpt_reg_AraC-type_HTH"/>
</dbReference>
<evidence type="ECO:0000313" key="6">
    <source>
        <dbReference type="EMBL" id="MFC0394489.1"/>
    </source>
</evidence>
<evidence type="ECO:0000256" key="1">
    <source>
        <dbReference type="ARBA" id="ARBA00023015"/>
    </source>
</evidence>
<keyword evidence="3" id="KW-0804">Transcription</keyword>
<dbReference type="PANTHER" id="PTHR43280:SF2">
    <property type="entry name" value="HTH-TYPE TRANSCRIPTIONAL REGULATOR EXSA"/>
    <property type="match status" value="1"/>
</dbReference>
<dbReference type="PRINTS" id="PR00032">
    <property type="entry name" value="HTHARAC"/>
</dbReference>
<keyword evidence="7" id="KW-1185">Reference proteome</keyword>
<evidence type="ECO:0000256" key="2">
    <source>
        <dbReference type="ARBA" id="ARBA00023125"/>
    </source>
</evidence>
<proteinExistence type="predicted"/>
<evidence type="ECO:0000259" key="5">
    <source>
        <dbReference type="PROSITE" id="PS01124"/>
    </source>
</evidence>
<dbReference type="Gene3D" id="1.10.10.60">
    <property type="entry name" value="Homeodomain-like"/>
    <property type="match status" value="2"/>
</dbReference>
<dbReference type="Gene3D" id="3.30.450.20">
    <property type="entry name" value="PAS domain"/>
    <property type="match status" value="1"/>
</dbReference>
<dbReference type="PROSITE" id="PS01124">
    <property type="entry name" value="HTH_ARAC_FAMILY_2"/>
    <property type="match status" value="1"/>
</dbReference>
<protein>
    <submittedName>
        <fullName evidence="6">AraC family transcriptional regulator</fullName>
    </submittedName>
</protein>
<reference evidence="6 7" key="1">
    <citation type="submission" date="2024-09" db="EMBL/GenBank/DDBJ databases">
        <authorList>
            <person name="Sun Q."/>
            <person name="Mori K."/>
        </authorList>
    </citation>
    <scope>NUCLEOTIDE SEQUENCE [LARGE SCALE GENOMIC DNA]</scope>
    <source>
        <strain evidence="6 7">CCM 4839</strain>
    </source>
</reference>
<evidence type="ECO:0000313" key="7">
    <source>
        <dbReference type="Proteomes" id="UP001589818"/>
    </source>
</evidence>
<feature type="transmembrane region" description="Helical" evidence="4">
    <location>
        <begin position="306"/>
        <end position="324"/>
    </location>
</feature>
<organism evidence="6 7">
    <name type="scientific">Paenibacillus mendelii</name>
    <dbReference type="NCBI Taxonomy" id="206163"/>
    <lineage>
        <taxon>Bacteria</taxon>
        <taxon>Bacillati</taxon>
        <taxon>Bacillota</taxon>
        <taxon>Bacilli</taxon>
        <taxon>Bacillales</taxon>
        <taxon>Paenibacillaceae</taxon>
        <taxon>Paenibacillus</taxon>
    </lineage>
</organism>
<keyword evidence="4" id="KW-0812">Transmembrane</keyword>
<dbReference type="PANTHER" id="PTHR43280">
    <property type="entry name" value="ARAC-FAMILY TRANSCRIPTIONAL REGULATOR"/>
    <property type="match status" value="1"/>
</dbReference>
<dbReference type="CDD" id="cd18774">
    <property type="entry name" value="PDC2_HK_sensor"/>
    <property type="match status" value="1"/>
</dbReference>
<dbReference type="InterPro" id="IPR018062">
    <property type="entry name" value="HTH_AraC-typ_CS"/>
</dbReference>
<dbReference type="Proteomes" id="UP001589818">
    <property type="component" value="Unassembled WGS sequence"/>
</dbReference>
<keyword evidence="1" id="KW-0805">Transcription regulation</keyword>
<feature type="transmembrane region" description="Helical" evidence="4">
    <location>
        <begin position="20"/>
        <end position="42"/>
    </location>
</feature>
<dbReference type="InterPro" id="IPR041522">
    <property type="entry name" value="CdaR_GGDEF"/>
</dbReference>
<comment type="caution">
    <text evidence="6">The sequence shown here is derived from an EMBL/GenBank/DDBJ whole genome shotgun (WGS) entry which is preliminary data.</text>
</comment>
<keyword evidence="2" id="KW-0238">DNA-binding</keyword>
<dbReference type="SUPFAM" id="SSF46689">
    <property type="entry name" value="Homeodomain-like"/>
    <property type="match status" value="1"/>
</dbReference>
<dbReference type="RefSeq" id="WP_204815619.1">
    <property type="nucleotide sequence ID" value="NZ_JANHOF010000001.1"/>
</dbReference>
<keyword evidence="4" id="KW-1133">Transmembrane helix</keyword>
<dbReference type="Pfam" id="PF12833">
    <property type="entry name" value="HTH_18"/>
    <property type="match status" value="1"/>
</dbReference>
<feature type="domain" description="HTH araC/xylS-type" evidence="5">
    <location>
        <begin position="669"/>
        <end position="768"/>
    </location>
</feature>
<dbReference type="EMBL" id="JBHLVF010000041">
    <property type="protein sequence ID" value="MFC0394489.1"/>
    <property type="molecule type" value="Genomic_DNA"/>
</dbReference>
<dbReference type="Pfam" id="PF17853">
    <property type="entry name" value="GGDEF_2"/>
    <property type="match status" value="1"/>
</dbReference>
<dbReference type="SMART" id="SM00342">
    <property type="entry name" value="HTH_ARAC"/>
    <property type="match status" value="1"/>
</dbReference>
<sequence length="773" mass="88059">MLKLLKLKPSLPKGSYLFRLIAANTVVFVLCLFILAAVNYTFTNMISEKQISEAHQKLLYQTDTNIETLYERVFQIGEQLLNDKDVIKGLYSTGLDPSDSLTLDRKLRDVVNANEFINSVYLYNGTTKRFIHTIPQDVDISVIDPEASRLVQIRNQLGKMIFLPHKQEYVYSGKRYENPILSLIFTESDSKSEYAIFINLKLTSLQDLFDRMGQSPDSSFMIADKNGVVIARSDQPNAFLDSTASQSFVEKVIQDGELSDSFVDDTMNGSKSLVTYIYNDKLDWYLANATRYAYLTKDSFILQRNIVVVSLLVLLVCLIATVFMNRRIYGPIGNVIQMVKGTAPLQSPPGEADDAEYLSGVFKSLIGRVTSLEDTTSEDRKRLKEGVLKDLLMDQGTMGDHRDLPQLLERHGVRLGHHPLRVFVMALEGSERSGEEEPDERLKLVTEAVFELALRVFHEYDGMEKVDIGHHSFVLIMHDLQEHAPSELMNSFIQQVERMMGIHMKIGIGCRAETLHKLSDSLASAKEALSYEFVQPGLSLYDYDSIQDRIKVPYLYPARMERALFDVIKLNDVTAAHRILREWFDEMTKYSVADIRGALHQSAFRFENEFRGLVDFTPLLESYDKRTLEGVVSTLLRLERVESFYTELVDFIIALLRNDRHRDTSVLVNQACEYIGQHYTDSDLSADSVAAQIGITAPYFSKLFNENLGVSFTHYVTCLRMKKAENLLLATNLNIKEIGERIGFVNSSYFITVFKKNCGSSPNQYRQMKRKSS</sequence>
<evidence type="ECO:0000256" key="3">
    <source>
        <dbReference type="ARBA" id="ARBA00023163"/>
    </source>
</evidence>
<accession>A0ABV6JF00</accession>
<evidence type="ECO:0000256" key="4">
    <source>
        <dbReference type="SAM" id="Phobius"/>
    </source>
</evidence>
<name>A0ABV6JF00_9BACL</name>
<keyword evidence="4" id="KW-0472">Membrane</keyword>
<dbReference type="InterPro" id="IPR009057">
    <property type="entry name" value="Homeodomain-like_sf"/>
</dbReference>